<keyword evidence="1" id="KW-0175">Coiled coil</keyword>
<organism evidence="2 3">
    <name type="scientific">Monosporascus ibericus</name>
    <dbReference type="NCBI Taxonomy" id="155417"/>
    <lineage>
        <taxon>Eukaryota</taxon>
        <taxon>Fungi</taxon>
        <taxon>Dikarya</taxon>
        <taxon>Ascomycota</taxon>
        <taxon>Pezizomycotina</taxon>
        <taxon>Sordariomycetes</taxon>
        <taxon>Xylariomycetidae</taxon>
        <taxon>Xylariales</taxon>
        <taxon>Xylariales incertae sedis</taxon>
        <taxon>Monosporascus</taxon>
    </lineage>
</organism>
<evidence type="ECO:0000313" key="2">
    <source>
        <dbReference type="EMBL" id="RYO78554.1"/>
    </source>
</evidence>
<sequence>MSRRLPVFLPPTLRNPRSSSLTIKLTRSPQRALSKAREEFHARNDDLKTLESELEQRMIAARQQAATSNSPQPRLERLSAEHCRIDRNISHARKFAWACVNEITAQKSKIWNLRGDRDYLEENMVAIKDEIKKVTVDRESDVGELTKEKMTLEGEVLVLKSEIQKITAEKEALKDRYSTLEQQVTQHLEAAEAGRLLLRESIS</sequence>
<dbReference type="OrthoDB" id="4736001at2759"/>
<proteinExistence type="predicted"/>
<name>A0A4Q4SW91_9PEZI</name>
<comment type="caution">
    <text evidence="2">The sequence shown here is derived from an EMBL/GenBank/DDBJ whole genome shotgun (WGS) entry which is preliminary data.</text>
</comment>
<feature type="coiled-coil region" evidence="1">
    <location>
        <begin position="156"/>
        <end position="190"/>
    </location>
</feature>
<accession>A0A4Q4SW91</accession>
<reference evidence="2 3" key="1">
    <citation type="submission" date="2018-06" db="EMBL/GenBank/DDBJ databases">
        <title>Complete Genomes of Monosporascus.</title>
        <authorList>
            <person name="Robinson A.J."/>
            <person name="Natvig D.O."/>
        </authorList>
    </citation>
    <scope>NUCLEOTIDE SEQUENCE [LARGE SCALE GENOMIC DNA]</scope>
    <source>
        <strain evidence="2 3">CBS 110550</strain>
    </source>
</reference>
<evidence type="ECO:0000256" key="1">
    <source>
        <dbReference type="SAM" id="Coils"/>
    </source>
</evidence>
<dbReference type="Proteomes" id="UP000293360">
    <property type="component" value="Unassembled WGS sequence"/>
</dbReference>
<keyword evidence="3" id="KW-1185">Reference proteome</keyword>
<protein>
    <submittedName>
        <fullName evidence="2">Uncharacterized protein</fullName>
    </submittedName>
</protein>
<feature type="coiled-coil region" evidence="1">
    <location>
        <begin position="33"/>
        <end position="64"/>
    </location>
</feature>
<dbReference type="EMBL" id="QJNU01001186">
    <property type="protein sequence ID" value="RYO78554.1"/>
    <property type="molecule type" value="Genomic_DNA"/>
</dbReference>
<dbReference type="AlphaFoldDB" id="A0A4Q4SW91"/>
<evidence type="ECO:0000313" key="3">
    <source>
        <dbReference type="Proteomes" id="UP000293360"/>
    </source>
</evidence>
<gene>
    <name evidence="2" type="ORF">DL764_010108</name>
</gene>